<evidence type="ECO:0000256" key="1">
    <source>
        <dbReference type="ARBA" id="ARBA00022729"/>
    </source>
</evidence>
<feature type="signal peptide" evidence="2">
    <location>
        <begin position="1"/>
        <end position="19"/>
    </location>
</feature>
<keyword evidence="1 2" id="KW-0732">Signal</keyword>
<dbReference type="PANTHER" id="PTHR35936">
    <property type="entry name" value="MEMBRANE-BOUND LYTIC MUREIN TRANSGLYCOSYLASE F"/>
    <property type="match status" value="1"/>
</dbReference>
<dbReference type="SUPFAM" id="SSF53850">
    <property type="entry name" value="Periplasmic binding protein-like II"/>
    <property type="match status" value="1"/>
</dbReference>
<organism evidence="4 5">
    <name type="scientific">Desulfopila aestuarii DSM 18488</name>
    <dbReference type="NCBI Taxonomy" id="1121416"/>
    <lineage>
        <taxon>Bacteria</taxon>
        <taxon>Pseudomonadati</taxon>
        <taxon>Thermodesulfobacteriota</taxon>
        <taxon>Desulfobulbia</taxon>
        <taxon>Desulfobulbales</taxon>
        <taxon>Desulfocapsaceae</taxon>
        <taxon>Desulfopila</taxon>
    </lineage>
</organism>
<feature type="chain" id="PRO_5013088165" evidence="2">
    <location>
        <begin position="20"/>
        <end position="261"/>
    </location>
</feature>
<evidence type="ECO:0000259" key="3">
    <source>
        <dbReference type="SMART" id="SM00062"/>
    </source>
</evidence>
<keyword evidence="5" id="KW-1185">Reference proteome</keyword>
<name>A0A1M7YLZ8_9BACT</name>
<dbReference type="STRING" id="1121416.SAMN02745220_05228"/>
<dbReference type="InterPro" id="IPR001638">
    <property type="entry name" value="Solute-binding_3/MltF_N"/>
</dbReference>
<dbReference type="PANTHER" id="PTHR35936:SF25">
    <property type="entry name" value="ABC TRANSPORTER SUBSTRATE-BINDING PROTEIN"/>
    <property type="match status" value="1"/>
</dbReference>
<dbReference type="Proteomes" id="UP000184603">
    <property type="component" value="Unassembled WGS sequence"/>
</dbReference>
<dbReference type="Gene3D" id="3.40.190.10">
    <property type="entry name" value="Periplasmic binding protein-like II"/>
    <property type="match status" value="2"/>
</dbReference>
<evidence type="ECO:0000256" key="2">
    <source>
        <dbReference type="SAM" id="SignalP"/>
    </source>
</evidence>
<feature type="domain" description="Solute-binding protein family 3/N-terminal" evidence="3">
    <location>
        <begin position="25"/>
        <end position="260"/>
    </location>
</feature>
<dbReference type="RefSeq" id="WP_073617191.1">
    <property type="nucleotide sequence ID" value="NZ_FRFE01000065.1"/>
</dbReference>
<dbReference type="Pfam" id="PF00497">
    <property type="entry name" value="SBP_bac_3"/>
    <property type="match status" value="1"/>
</dbReference>
<dbReference type="OrthoDB" id="5452509at2"/>
<dbReference type="SMART" id="SM00062">
    <property type="entry name" value="PBPb"/>
    <property type="match status" value="1"/>
</dbReference>
<sequence>MTKNIFLLILILLSMSSWSYCTDKVVTVATLGDYAPFCFSTNEQKTIEFLPPGTDSEVLKGYSWDVLRESYHEMGYTIKLSVTPWKRALEYVKHGDIDVLFPAGKNTERQNIFYFSEEPVNQANFLIYVRSDNPIIWKGLETFKGQTIGVKRGFNYGDKWEAVTDVNKFEIDRILQGFQMLYIKRLDGLLGYETNWDYILKQIGWEDKFKKLPIFDSTPEYLVALKNNPNAIEILKAYDIGKKQLIKNGQFNKLEEKWLKQ</sequence>
<proteinExistence type="predicted"/>
<gene>
    <name evidence="4" type="ORF">SAMN02745220_05228</name>
</gene>
<protein>
    <submittedName>
        <fullName evidence="4">Amino acid ABC transporter substrate-binding protein, PAAT family</fullName>
    </submittedName>
</protein>
<evidence type="ECO:0000313" key="5">
    <source>
        <dbReference type="Proteomes" id="UP000184603"/>
    </source>
</evidence>
<dbReference type="AlphaFoldDB" id="A0A1M7YLZ8"/>
<evidence type="ECO:0000313" key="4">
    <source>
        <dbReference type="EMBL" id="SHO53617.1"/>
    </source>
</evidence>
<reference evidence="4 5" key="1">
    <citation type="submission" date="2016-12" db="EMBL/GenBank/DDBJ databases">
        <authorList>
            <person name="Song W.-J."/>
            <person name="Kurnit D.M."/>
        </authorList>
    </citation>
    <scope>NUCLEOTIDE SEQUENCE [LARGE SCALE GENOMIC DNA]</scope>
    <source>
        <strain evidence="4 5">DSM 18488</strain>
    </source>
</reference>
<dbReference type="EMBL" id="FRFE01000065">
    <property type="protein sequence ID" value="SHO53617.1"/>
    <property type="molecule type" value="Genomic_DNA"/>
</dbReference>
<accession>A0A1M7YLZ8</accession>